<protein>
    <submittedName>
        <fullName evidence="1">DUF3604 domain-containing protein</fullName>
    </submittedName>
</protein>
<dbReference type="AlphaFoldDB" id="A0A937LFR3"/>
<dbReference type="Gene3D" id="3.20.20.140">
    <property type="entry name" value="Metal-dependent hydrolases"/>
    <property type="match status" value="1"/>
</dbReference>
<gene>
    <name evidence="1" type="ORF">ISQ63_02835</name>
</gene>
<proteinExistence type="predicted"/>
<reference evidence="1" key="1">
    <citation type="submission" date="2020-10" db="EMBL/GenBank/DDBJ databases">
        <title>Microbiome of the Black Sea water column analyzed by genome centric metagenomics.</title>
        <authorList>
            <person name="Cabello-Yeves P.J."/>
            <person name="Callieri C."/>
            <person name="Picazo A."/>
            <person name="Mehrshad M."/>
            <person name="Haro-Moreno J.M."/>
            <person name="Roda-Garcia J."/>
            <person name="Dzembekova N."/>
            <person name="Slabakova V."/>
            <person name="Slabakova N."/>
            <person name="Moncheva S."/>
            <person name="Rodriguez-Valera F."/>
        </authorList>
    </citation>
    <scope>NUCLEOTIDE SEQUENCE</scope>
    <source>
        <strain evidence="1">BS307-5m-G49</strain>
    </source>
</reference>
<comment type="caution">
    <text evidence="1">The sequence shown here is derived from an EMBL/GenBank/DDBJ whole genome shotgun (WGS) entry which is preliminary data.</text>
</comment>
<sequence>MFKIIFFFLFVITFFFSCSEFERKTEKELAQEKFGDIPLVEYKPSPNPDKNAYFGDLHVHTENSFDAYTFGTTSSPADAYEFAKGKAIKHPTGYAIQLSRPLDFYAVTDHGVFMGIVKEAADTSSEVSKYELAEPLHNLNENVSGNIISILRRANTFRPFARSLATGIEEGIIDMKLLQEVSNGVWQGTIEAADQAYVPGEFTTFAAYEYTSSVEIYDNYLHRNVIFRDTKNLPKKLFTRADSLNPEDLWSWMNGLRQNGVESLAIPHNSNISGGAAFPLTYYNGDPIDEVYATNRANNEPLVEVTQAKGTSETHPLLSINDEWAAFEIPVEKEAKLLKNAKGSFVRNAYLRGLALSEQGLTNPYKFGLAAASDTHVAAGSYNEENFFSKIGILDGTPELRGSVPYNWLLAKTAKIFRPEAFAEINGKDYLAFSDRLIGFSASGLTGVWAEKNTREDIYDAFRKKETFATSGPRIKVRFFAGYEFGEAKLSDLDLVKNAYKNNLSMGSTINIEKGKKPKFLVWATADSLGAPLQRIQIIKGWLENGKHKEKVFDVACSNGLMVNSSNFRCPDNGAKVNIETCDITENSGSSELKNFWEDPDFLEDQEVFYYVRVLENPVCRWSTWDSIRSGFKPRSDIPATIQERAWTSPIWFEPTKS</sequence>
<dbReference type="Proteomes" id="UP000744438">
    <property type="component" value="Unassembled WGS sequence"/>
</dbReference>
<evidence type="ECO:0000313" key="2">
    <source>
        <dbReference type="Proteomes" id="UP000744438"/>
    </source>
</evidence>
<dbReference type="PROSITE" id="PS51257">
    <property type="entry name" value="PROKAR_LIPOPROTEIN"/>
    <property type="match status" value="1"/>
</dbReference>
<name>A0A937LFR3_9GAMM</name>
<dbReference type="EMBL" id="JADHQC010000012">
    <property type="protein sequence ID" value="MBL6811803.1"/>
    <property type="molecule type" value="Genomic_DNA"/>
</dbReference>
<dbReference type="Pfam" id="PF12228">
    <property type="entry name" value="DUF3604"/>
    <property type="match status" value="1"/>
</dbReference>
<organism evidence="1 2">
    <name type="scientific">SAR86 cluster bacterium</name>
    <dbReference type="NCBI Taxonomy" id="2030880"/>
    <lineage>
        <taxon>Bacteria</taxon>
        <taxon>Pseudomonadati</taxon>
        <taxon>Pseudomonadota</taxon>
        <taxon>Gammaproteobacteria</taxon>
        <taxon>SAR86 cluster</taxon>
    </lineage>
</organism>
<dbReference type="InterPro" id="IPR022028">
    <property type="entry name" value="DUF3604"/>
</dbReference>
<accession>A0A937LFR3</accession>
<evidence type="ECO:0000313" key="1">
    <source>
        <dbReference type="EMBL" id="MBL6811803.1"/>
    </source>
</evidence>